<dbReference type="PhylomeDB" id="E9H560"/>
<protein>
    <submittedName>
        <fullName evidence="2">Uncharacterized protein</fullName>
    </submittedName>
</protein>
<gene>
    <name evidence="2" type="ORF">DAPPUDRAFT_325576</name>
</gene>
<sequence>MSKTVKGANAENVLIEETEEPFVDAELARKKRRTLITSTSRHLNEHIMKAGSRGAIIGLVRPLQDLLKQATSIHTELLIVGDTEENEKQEEIHLRYVQEAGELTSKVEQHLESRKDQAPSVILPGGGGGSRQAKREEELQAAQQRADDARSQAEEAHSRAEELRNQQEEADEALLNLHLGDGDADDHLTSESVEVVGSPGALAWSSRSILGVALAVDRRATPITSAAVVLGMFEPATGRLPPGPVVSQRVAHFRVQEAEEEGHKEPLS</sequence>
<dbReference type="HOGENOM" id="CLU_090780_0_0_1"/>
<feature type="compositionally biased region" description="Basic and acidic residues" evidence="1">
    <location>
        <begin position="108"/>
        <end position="117"/>
    </location>
</feature>
<dbReference type="OrthoDB" id="6373497at2759"/>
<dbReference type="PANTHER" id="PTHR46903:SF1">
    <property type="entry name" value="CCHC-TYPE DOMAIN-CONTAINING PROTEIN"/>
    <property type="match status" value="1"/>
</dbReference>
<keyword evidence="3" id="KW-1185">Reference proteome</keyword>
<evidence type="ECO:0000256" key="1">
    <source>
        <dbReference type="SAM" id="MobiDB-lite"/>
    </source>
</evidence>
<proteinExistence type="predicted"/>
<accession>E9H560</accession>
<dbReference type="EMBL" id="GL732593">
    <property type="protein sequence ID" value="EFX73135.1"/>
    <property type="molecule type" value="Genomic_DNA"/>
</dbReference>
<evidence type="ECO:0000313" key="2">
    <source>
        <dbReference type="EMBL" id="EFX73135.1"/>
    </source>
</evidence>
<feature type="compositionally biased region" description="Basic and acidic residues" evidence="1">
    <location>
        <begin position="145"/>
        <end position="166"/>
    </location>
</feature>
<dbReference type="Proteomes" id="UP000000305">
    <property type="component" value="Unassembled WGS sequence"/>
</dbReference>
<dbReference type="PANTHER" id="PTHR46903">
    <property type="entry name" value="C2H2-TYPE DOMAIN-CONTAINING PROTEIN"/>
    <property type="match status" value="1"/>
</dbReference>
<dbReference type="KEGG" id="dpx:DAPPUDRAFT_325576"/>
<name>E9H560_DAPPU</name>
<dbReference type="AlphaFoldDB" id="E9H560"/>
<organism evidence="2 3">
    <name type="scientific">Daphnia pulex</name>
    <name type="common">Water flea</name>
    <dbReference type="NCBI Taxonomy" id="6669"/>
    <lineage>
        <taxon>Eukaryota</taxon>
        <taxon>Metazoa</taxon>
        <taxon>Ecdysozoa</taxon>
        <taxon>Arthropoda</taxon>
        <taxon>Crustacea</taxon>
        <taxon>Branchiopoda</taxon>
        <taxon>Diplostraca</taxon>
        <taxon>Cladocera</taxon>
        <taxon>Anomopoda</taxon>
        <taxon>Daphniidae</taxon>
        <taxon>Daphnia</taxon>
    </lineage>
</organism>
<feature type="region of interest" description="Disordered" evidence="1">
    <location>
        <begin position="108"/>
        <end position="166"/>
    </location>
</feature>
<dbReference type="InParanoid" id="E9H560"/>
<evidence type="ECO:0000313" key="3">
    <source>
        <dbReference type="Proteomes" id="UP000000305"/>
    </source>
</evidence>
<reference evidence="2 3" key="1">
    <citation type="journal article" date="2011" name="Science">
        <title>The ecoresponsive genome of Daphnia pulex.</title>
        <authorList>
            <person name="Colbourne J.K."/>
            <person name="Pfrender M.E."/>
            <person name="Gilbert D."/>
            <person name="Thomas W.K."/>
            <person name="Tucker A."/>
            <person name="Oakley T.H."/>
            <person name="Tokishita S."/>
            <person name="Aerts A."/>
            <person name="Arnold G.J."/>
            <person name="Basu M.K."/>
            <person name="Bauer D.J."/>
            <person name="Caceres C.E."/>
            <person name="Carmel L."/>
            <person name="Casola C."/>
            <person name="Choi J.H."/>
            <person name="Detter J.C."/>
            <person name="Dong Q."/>
            <person name="Dusheyko S."/>
            <person name="Eads B.D."/>
            <person name="Frohlich T."/>
            <person name="Geiler-Samerotte K.A."/>
            <person name="Gerlach D."/>
            <person name="Hatcher P."/>
            <person name="Jogdeo S."/>
            <person name="Krijgsveld J."/>
            <person name="Kriventseva E.V."/>
            <person name="Kultz D."/>
            <person name="Laforsch C."/>
            <person name="Lindquist E."/>
            <person name="Lopez J."/>
            <person name="Manak J.R."/>
            <person name="Muller J."/>
            <person name="Pangilinan J."/>
            <person name="Patwardhan R.P."/>
            <person name="Pitluck S."/>
            <person name="Pritham E.J."/>
            <person name="Rechtsteiner A."/>
            <person name="Rho M."/>
            <person name="Rogozin I.B."/>
            <person name="Sakarya O."/>
            <person name="Salamov A."/>
            <person name="Schaack S."/>
            <person name="Shapiro H."/>
            <person name="Shiga Y."/>
            <person name="Skalitzky C."/>
            <person name="Smith Z."/>
            <person name="Souvorov A."/>
            <person name="Sung W."/>
            <person name="Tang Z."/>
            <person name="Tsuchiya D."/>
            <person name="Tu H."/>
            <person name="Vos H."/>
            <person name="Wang M."/>
            <person name="Wolf Y.I."/>
            <person name="Yamagata H."/>
            <person name="Yamada T."/>
            <person name="Ye Y."/>
            <person name="Shaw J.R."/>
            <person name="Andrews J."/>
            <person name="Crease T.J."/>
            <person name="Tang H."/>
            <person name="Lucas S.M."/>
            <person name="Robertson H.M."/>
            <person name="Bork P."/>
            <person name="Koonin E.V."/>
            <person name="Zdobnov E.M."/>
            <person name="Grigoriev I.V."/>
            <person name="Lynch M."/>
            <person name="Boore J.L."/>
        </authorList>
    </citation>
    <scope>NUCLEOTIDE SEQUENCE [LARGE SCALE GENOMIC DNA]</scope>
</reference>